<protein>
    <submittedName>
        <fullName evidence="10">Uncharacterized protein</fullName>
    </submittedName>
</protein>
<dbReference type="InterPro" id="IPR036879">
    <property type="entry name" value="TF_MADSbox_sf"/>
</dbReference>
<accession>A0AAQ3P7G5</accession>
<dbReference type="GO" id="GO:0000977">
    <property type="term" value="F:RNA polymerase II transcription regulatory region sequence-specific DNA binding"/>
    <property type="evidence" value="ECO:0007669"/>
    <property type="project" value="InterPro"/>
</dbReference>
<dbReference type="PROSITE" id="PS50066">
    <property type="entry name" value="MADS_BOX_2"/>
    <property type="match status" value="1"/>
</dbReference>
<dbReference type="GO" id="GO:0005634">
    <property type="term" value="C:nucleus"/>
    <property type="evidence" value="ECO:0007669"/>
    <property type="project" value="UniProtKB-SubCell"/>
</dbReference>
<evidence type="ECO:0000256" key="3">
    <source>
        <dbReference type="ARBA" id="ARBA00023015"/>
    </source>
</evidence>
<dbReference type="Pfam" id="PF00319">
    <property type="entry name" value="SRF-TF"/>
    <property type="match status" value="1"/>
</dbReference>
<reference evidence="10 11" key="1">
    <citation type="journal article" date="2023" name="Life. Sci Alliance">
        <title>Evolutionary insights into 3D genome organization and epigenetic landscape of Vigna mungo.</title>
        <authorList>
            <person name="Junaid A."/>
            <person name="Singh B."/>
            <person name="Bhatia S."/>
        </authorList>
    </citation>
    <scope>NUCLEOTIDE SEQUENCE [LARGE SCALE GENOMIC DNA]</scope>
    <source>
        <strain evidence="10">Urdbean</strain>
    </source>
</reference>
<gene>
    <name evidence="10" type="ORF">V8G54_001674</name>
</gene>
<dbReference type="GO" id="GO:0003700">
    <property type="term" value="F:DNA-binding transcription factor activity"/>
    <property type="evidence" value="ECO:0007669"/>
    <property type="project" value="InterPro"/>
</dbReference>
<dbReference type="CDD" id="cd00265">
    <property type="entry name" value="MADS_MEF2_like"/>
    <property type="match status" value="1"/>
</dbReference>
<dbReference type="EMBL" id="CP144700">
    <property type="protein sequence ID" value="WVZ23130.1"/>
    <property type="molecule type" value="Genomic_DNA"/>
</dbReference>
<organism evidence="10 11">
    <name type="scientific">Vigna mungo</name>
    <name type="common">Black gram</name>
    <name type="synonym">Phaseolus mungo</name>
    <dbReference type="NCBI Taxonomy" id="3915"/>
    <lineage>
        <taxon>Eukaryota</taxon>
        <taxon>Viridiplantae</taxon>
        <taxon>Streptophyta</taxon>
        <taxon>Embryophyta</taxon>
        <taxon>Tracheophyta</taxon>
        <taxon>Spermatophyta</taxon>
        <taxon>Magnoliopsida</taxon>
        <taxon>eudicotyledons</taxon>
        <taxon>Gunneridae</taxon>
        <taxon>Pentapetalae</taxon>
        <taxon>rosids</taxon>
        <taxon>fabids</taxon>
        <taxon>Fabales</taxon>
        <taxon>Fabaceae</taxon>
        <taxon>Papilionoideae</taxon>
        <taxon>50 kb inversion clade</taxon>
        <taxon>NPAAA clade</taxon>
        <taxon>indigoferoid/millettioid clade</taxon>
        <taxon>Phaseoleae</taxon>
        <taxon>Vigna</taxon>
    </lineage>
</organism>
<keyword evidence="6" id="KW-0539">Nucleus</keyword>
<dbReference type="InterPro" id="IPR033896">
    <property type="entry name" value="MEF2-like_N"/>
</dbReference>
<dbReference type="Pfam" id="PF01486">
    <property type="entry name" value="K-box"/>
    <property type="match status" value="1"/>
</dbReference>
<feature type="domain" description="K-box" evidence="9">
    <location>
        <begin position="155"/>
        <end position="278"/>
    </location>
</feature>
<evidence type="ECO:0000259" key="9">
    <source>
        <dbReference type="PROSITE" id="PS51297"/>
    </source>
</evidence>
<keyword evidence="11" id="KW-1185">Reference proteome</keyword>
<dbReference type="GO" id="GO:0046983">
    <property type="term" value="F:protein dimerization activity"/>
    <property type="evidence" value="ECO:0007669"/>
    <property type="project" value="InterPro"/>
</dbReference>
<dbReference type="PROSITE" id="PS00350">
    <property type="entry name" value="MADS_BOX_1"/>
    <property type="match status" value="1"/>
</dbReference>
<dbReference type="PROSITE" id="PS51297">
    <property type="entry name" value="K_BOX"/>
    <property type="match status" value="1"/>
</dbReference>
<dbReference type="PANTHER" id="PTHR48019">
    <property type="entry name" value="SERUM RESPONSE FACTOR HOMOLOG"/>
    <property type="match status" value="1"/>
</dbReference>
<feature type="region of interest" description="Disordered" evidence="7">
    <location>
        <begin position="221"/>
        <end position="243"/>
    </location>
</feature>
<keyword evidence="2" id="KW-0221">Differentiation</keyword>
<name>A0AAQ3P7G5_VIGMU</name>
<dbReference type="Proteomes" id="UP001374535">
    <property type="component" value="Chromosome 1"/>
</dbReference>
<dbReference type="AlphaFoldDB" id="A0AAQ3P7G5"/>
<evidence type="ECO:0000256" key="1">
    <source>
        <dbReference type="ARBA" id="ARBA00004123"/>
    </source>
</evidence>
<feature type="domain" description="MADS-box" evidence="8">
    <location>
        <begin position="1"/>
        <end position="61"/>
    </location>
</feature>
<evidence type="ECO:0000259" key="8">
    <source>
        <dbReference type="PROSITE" id="PS50066"/>
    </source>
</evidence>
<dbReference type="InterPro" id="IPR002487">
    <property type="entry name" value="TF_Kbox"/>
</dbReference>
<dbReference type="SMART" id="SM00432">
    <property type="entry name" value="MADS"/>
    <property type="match status" value="1"/>
</dbReference>
<feature type="compositionally biased region" description="Low complexity" evidence="7">
    <location>
        <begin position="280"/>
        <end position="289"/>
    </location>
</feature>
<dbReference type="SUPFAM" id="SSF55455">
    <property type="entry name" value="SRF-like"/>
    <property type="match status" value="1"/>
</dbReference>
<evidence type="ECO:0000256" key="7">
    <source>
        <dbReference type="SAM" id="MobiDB-lite"/>
    </source>
</evidence>
<feature type="region of interest" description="Disordered" evidence="7">
    <location>
        <begin position="280"/>
        <end position="305"/>
    </location>
</feature>
<dbReference type="Gene3D" id="3.40.1810.10">
    <property type="entry name" value="Transcription factor, MADS-box"/>
    <property type="match status" value="1"/>
</dbReference>
<dbReference type="InterPro" id="IPR050142">
    <property type="entry name" value="MADS-box/MEF2_TF"/>
</dbReference>
<proteinExistence type="predicted"/>
<evidence type="ECO:0000313" key="10">
    <source>
        <dbReference type="EMBL" id="WVZ23130.1"/>
    </source>
</evidence>
<evidence type="ECO:0000256" key="4">
    <source>
        <dbReference type="ARBA" id="ARBA00023125"/>
    </source>
</evidence>
<evidence type="ECO:0000256" key="6">
    <source>
        <dbReference type="ARBA" id="ARBA00023242"/>
    </source>
</evidence>
<evidence type="ECO:0000256" key="5">
    <source>
        <dbReference type="ARBA" id="ARBA00023163"/>
    </source>
</evidence>
<keyword evidence="4" id="KW-0238">DNA-binding</keyword>
<dbReference type="FunFam" id="3.40.1810.10:FF:000007">
    <property type="entry name" value="Transcription factor, MADS-box"/>
    <property type="match status" value="1"/>
</dbReference>
<dbReference type="PRINTS" id="PR00404">
    <property type="entry name" value="MADSDOMAIN"/>
</dbReference>
<comment type="subcellular location">
    <subcellularLocation>
        <location evidence="1">Nucleus</location>
    </subcellularLocation>
</comment>
<sequence>MTRKRIQIKKIDNISSRQVTFSKRRKGLFKKAQELSTLCDADIALIVFSATSKLFDYASSSMQQVIERRDRHSAMHRLDRPSMELQGFDLGMLPHAILRTSDDDDDTIMGNVFDYDVKDNNTVVNVASLTSLMSSNRGFIPIVTWKHLCRFQIYAQIESDSNDILRKKVEDKNRELRQLNGEDLQGLTLQELQKIEENLKRGLTNVSKVKDDKVMQEIRNLKRKGHRAPQGIRPSWPPSPSRDLSLMATESLKGSGMELMEENQRLKQVPSLIQLHRQSSESIISNSSNLPEDGYSDTSLKLGLP</sequence>
<keyword evidence="3" id="KW-0805">Transcription regulation</keyword>
<dbReference type="GO" id="GO:0045944">
    <property type="term" value="P:positive regulation of transcription by RNA polymerase II"/>
    <property type="evidence" value="ECO:0007669"/>
    <property type="project" value="InterPro"/>
</dbReference>
<dbReference type="InterPro" id="IPR002100">
    <property type="entry name" value="TF_MADSbox"/>
</dbReference>
<keyword evidence="5" id="KW-0804">Transcription</keyword>
<evidence type="ECO:0000256" key="2">
    <source>
        <dbReference type="ARBA" id="ARBA00022782"/>
    </source>
</evidence>
<dbReference type="GO" id="GO:0030154">
    <property type="term" value="P:cell differentiation"/>
    <property type="evidence" value="ECO:0007669"/>
    <property type="project" value="UniProtKB-KW"/>
</dbReference>
<evidence type="ECO:0000313" key="11">
    <source>
        <dbReference type="Proteomes" id="UP001374535"/>
    </source>
</evidence>